<organism evidence="3 4">
    <name type="scientific">Ilyodon furcidens</name>
    <name type="common">goldbreast splitfin</name>
    <dbReference type="NCBI Taxonomy" id="33524"/>
    <lineage>
        <taxon>Eukaryota</taxon>
        <taxon>Metazoa</taxon>
        <taxon>Chordata</taxon>
        <taxon>Craniata</taxon>
        <taxon>Vertebrata</taxon>
        <taxon>Euteleostomi</taxon>
        <taxon>Actinopterygii</taxon>
        <taxon>Neopterygii</taxon>
        <taxon>Teleostei</taxon>
        <taxon>Neoteleostei</taxon>
        <taxon>Acanthomorphata</taxon>
        <taxon>Ovalentaria</taxon>
        <taxon>Atherinomorphae</taxon>
        <taxon>Cyprinodontiformes</taxon>
        <taxon>Goodeidae</taxon>
        <taxon>Ilyodon</taxon>
    </lineage>
</organism>
<evidence type="ECO:0000256" key="1">
    <source>
        <dbReference type="SAM" id="MobiDB-lite"/>
    </source>
</evidence>
<gene>
    <name evidence="3" type="ORF">ILYODFUR_035485</name>
</gene>
<evidence type="ECO:0000313" key="3">
    <source>
        <dbReference type="EMBL" id="MEQ2223313.1"/>
    </source>
</evidence>
<reference evidence="3 4" key="1">
    <citation type="submission" date="2021-06" db="EMBL/GenBank/DDBJ databases">
        <authorList>
            <person name="Palmer J.M."/>
        </authorList>
    </citation>
    <scope>NUCLEOTIDE SEQUENCE [LARGE SCALE GENOMIC DNA]</scope>
    <source>
        <strain evidence="4">if_2019</strain>
        <tissue evidence="3">Muscle</tissue>
    </source>
</reference>
<feature type="compositionally biased region" description="Basic and acidic residues" evidence="1">
    <location>
        <begin position="43"/>
        <end position="71"/>
    </location>
</feature>
<comment type="caution">
    <text evidence="3">The sequence shown here is derived from an EMBL/GenBank/DDBJ whole genome shotgun (WGS) entry which is preliminary data.</text>
</comment>
<keyword evidence="2" id="KW-1133">Transmembrane helix</keyword>
<evidence type="ECO:0000313" key="4">
    <source>
        <dbReference type="Proteomes" id="UP001482620"/>
    </source>
</evidence>
<evidence type="ECO:0000256" key="2">
    <source>
        <dbReference type="SAM" id="Phobius"/>
    </source>
</evidence>
<feature type="transmembrane region" description="Helical" evidence="2">
    <location>
        <begin position="12"/>
        <end position="34"/>
    </location>
</feature>
<keyword evidence="2" id="KW-0472">Membrane</keyword>
<feature type="region of interest" description="Disordered" evidence="1">
    <location>
        <begin position="42"/>
        <end position="71"/>
    </location>
</feature>
<proteinExistence type="predicted"/>
<protein>
    <submittedName>
        <fullName evidence="3">Uncharacterized protein</fullName>
    </submittedName>
</protein>
<sequence length="119" mass="13173">MQLSPQLTTMFGMMETGVLGVSVVLAGGVAYLIWNYASSAKQKKLDTQPGEDCRNNREEEKVEEKREKKAPVEETFVPVKAPSTATVKVTFANCGVLRNLATFYLFKRPLNNNSSLLSN</sequence>
<name>A0ABV0SUX8_9TELE</name>
<keyword evidence="4" id="KW-1185">Reference proteome</keyword>
<dbReference type="EMBL" id="JAHRIQ010006771">
    <property type="protein sequence ID" value="MEQ2223313.1"/>
    <property type="molecule type" value="Genomic_DNA"/>
</dbReference>
<accession>A0ABV0SUX8</accession>
<dbReference type="Proteomes" id="UP001482620">
    <property type="component" value="Unassembled WGS sequence"/>
</dbReference>
<keyword evidence="2" id="KW-0812">Transmembrane</keyword>